<feature type="coiled-coil region" evidence="15">
    <location>
        <begin position="44"/>
        <end position="104"/>
    </location>
</feature>
<comment type="function">
    <text evidence="11">Component of the F(0) channel, it forms part of the peripheral stalk, linking F(1) to F(0). The b'-subunit is a diverged and duplicated form of b found in plants and photosynthetic bacteria.</text>
</comment>
<comment type="subunit">
    <text evidence="13">F-type ATPases have 2 components, F(1) - the catalytic core - and F(0) - the membrane proton channel. F(1) has five subunits: alpha(3), beta(3), gamma(1), delta(1), epsilon(1). F(0) has three main subunits: a(1), b(2) and c(10-14). The alpha and beta chains form an alternating ring which encloses part of the gamma chain. F(1) is attached to F(0) by a central stalk formed by the gamma and epsilon chains, while a peripheral stalk is formed by the delta and b chains.</text>
</comment>
<dbReference type="PANTHER" id="PTHR33445:SF2">
    <property type="entry name" value="ATP SYNTHASE SUBUNIT B', CHLOROPLASTIC"/>
    <property type="match status" value="1"/>
</dbReference>
<dbReference type="Proteomes" id="UP000886400">
    <property type="component" value="Unassembled WGS sequence"/>
</dbReference>
<evidence type="ECO:0000256" key="6">
    <source>
        <dbReference type="ARBA" id="ARBA00022989"/>
    </source>
</evidence>
<evidence type="ECO:0000256" key="4">
    <source>
        <dbReference type="ARBA" id="ARBA00022692"/>
    </source>
</evidence>
<keyword evidence="5 13" id="KW-0375">Hydrogen ion transport</keyword>
<keyword evidence="9 13" id="KW-0066">ATP synthesis</keyword>
<evidence type="ECO:0000256" key="1">
    <source>
        <dbReference type="ARBA" id="ARBA00005513"/>
    </source>
</evidence>
<keyword evidence="13" id="KW-1003">Cell membrane</keyword>
<comment type="subcellular location">
    <subcellularLocation>
        <location evidence="13">Cell membrane</location>
        <topology evidence="13">Single-pass membrane protein</topology>
    </subcellularLocation>
    <subcellularLocation>
        <location evidence="12">Endomembrane system</location>
        <topology evidence="12">Single-pass membrane protein</topology>
    </subcellularLocation>
</comment>
<dbReference type="GO" id="GO:0045259">
    <property type="term" value="C:proton-transporting ATP synthase complex"/>
    <property type="evidence" value="ECO:0007669"/>
    <property type="project" value="UniProtKB-KW"/>
</dbReference>
<evidence type="ECO:0000256" key="8">
    <source>
        <dbReference type="ARBA" id="ARBA00023136"/>
    </source>
</evidence>
<dbReference type="GO" id="GO:0012505">
    <property type="term" value="C:endomembrane system"/>
    <property type="evidence" value="ECO:0007669"/>
    <property type="project" value="UniProtKB-SubCell"/>
</dbReference>
<evidence type="ECO:0000256" key="13">
    <source>
        <dbReference type="HAMAP-Rule" id="MF_01398"/>
    </source>
</evidence>
<comment type="function">
    <text evidence="10 13">F(1)F(0) ATP synthase produces ATP from ADP in the presence of a proton or sodium gradient. F-type ATPases consist of two structural domains, F(1) containing the extramembraneous catalytic core and F(0) containing the membrane proton channel, linked together by a central stalk and a peripheral stalk. During catalysis, ATP synthesis in the catalytic domain of F(1) is coupled via a rotary mechanism of the central stalk subunits to proton translocation.</text>
</comment>
<evidence type="ECO:0000256" key="7">
    <source>
        <dbReference type="ARBA" id="ARBA00023065"/>
    </source>
</evidence>
<evidence type="ECO:0000256" key="14">
    <source>
        <dbReference type="RuleBase" id="RU003848"/>
    </source>
</evidence>
<dbReference type="GO" id="GO:0005886">
    <property type="term" value="C:plasma membrane"/>
    <property type="evidence" value="ECO:0007669"/>
    <property type="project" value="UniProtKB-SubCell"/>
</dbReference>
<gene>
    <name evidence="13" type="primary">atpF</name>
    <name evidence="16" type="ORF">ENM99_01655</name>
</gene>
<comment type="caution">
    <text evidence="16">The sequence shown here is derived from an EMBL/GenBank/DDBJ whole genome shotgun (WGS) entry which is preliminary data.</text>
</comment>
<dbReference type="Pfam" id="PF00430">
    <property type="entry name" value="ATP-synt_B"/>
    <property type="match status" value="1"/>
</dbReference>
<name>A0A7C6ECZ4_DESAE</name>
<reference evidence="16" key="1">
    <citation type="journal article" date="2020" name="mSystems">
        <title>Genome- and Community-Level Interaction Insights into Carbon Utilization and Element Cycling Functions of Hydrothermarchaeota in Hydrothermal Sediment.</title>
        <authorList>
            <person name="Zhou Z."/>
            <person name="Liu Y."/>
            <person name="Xu W."/>
            <person name="Pan J."/>
            <person name="Luo Z.H."/>
            <person name="Li M."/>
        </authorList>
    </citation>
    <scope>NUCLEOTIDE SEQUENCE [LARGE SCALE GENOMIC DNA]</scope>
    <source>
        <strain evidence="16">SpSt-1135</strain>
    </source>
</reference>
<accession>A0A7C6ECZ4</accession>
<dbReference type="AlphaFoldDB" id="A0A7C6ECZ4"/>
<keyword evidence="4 13" id="KW-0812">Transmembrane</keyword>
<sequence length="146" mass="16912">MISVDLVWQFIVAQMLGFIVLLFVLNYILYKPVLGMIKKRQEFVSNLLAESQKLKEEAKLKLQQYNQEKLNAEEEGKKIFNSMLEEAKKIKEEKLSQINELFKKEQTAFSSTIEQDIQKEAQNIDSIASQISSLLLKNIVKSEGQR</sequence>
<evidence type="ECO:0000256" key="12">
    <source>
        <dbReference type="ARBA" id="ARBA00037847"/>
    </source>
</evidence>
<feature type="transmembrane region" description="Helical" evidence="13">
    <location>
        <begin position="6"/>
        <end position="30"/>
    </location>
</feature>
<dbReference type="HAMAP" id="MF_01398">
    <property type="entry name" value="ATP_synth_b_bprime"/>
    <property type="match status" value="1"/>
</dbReference>
<evidence type="ECO:0000256" key="9">
    <source>
        <dbReference type="ARBA" id="ARBA00023310"/>
    </source>
</evidence>
<comment type="similarity">
    <text evidence="1 13 14">Belongs to the ATPase B chain family.</text>
</comment>
<evidence type="ECO:0000256" key="15">
    <source>
        <dbReference type="SAM" id="Coils"/>
    </source>
</evidence>
<organism evidence="16">
    <name type="scientific">Desulfurella acetivorans</name>
    <dbReference type="NCBI Taxonomy" id="33002"/>
    <lineage>
        <taxon>Bacteria</taxon>
        <taxon>Pseudomonadati</taxon>
        <taxon>Campylobacterota</taxon>
        <taxon>Desulfurellia</taxon>
        <taxon>Desulfurellales</taxon>
        <taxon>Desulfurellaceae</taxon>
        <taxon>Desulfurella</taxon>
    </lineage>
</organism>
<evidence type="ECO:0000256" key="5">
    <source>
        <dbReference type="ARBA" id="ARBA00022781"/>
    </source>
</evidence>
<proteinExistence type="inferred from homology"/>
<keyword evidence="15" id="KW-0175">Coiled coil</keyword>
<evidence type="ECO:0000313" key="16">
    <source>
        <dbReference type="EMBL" id="HHS48556.1"/>
    </source>
</evidence>
<keyword evidence="3 13" id="KW-0138">CF(0)</keyword>
<dbReference type="CDD" id="cd06503">
    <property type="entry name" value="ATP-synt_Fo_b"/>
    <property type="match status" value="1"/>
</dbReference>
<evidence type="ECO:0000256" key="3">
    <source>
        <dbReference type="ARBA" id="ARBA00022547"/>
    </source>
</evidence>
<dbReference type="GO" id="GO:0046961">
    <property type="term" value="F:proton-transporting ATPase activity, rotational mechanism"/>
    <property type="evidence" value="ECO:0007669"/>
    <property type="project" value="TreeGrafter"/>
</dbReference>
<keyword evidence="2 13" id="KW-0813">Transport</keyword>
<evidence type="ECO:0000256" key="10">
    <source>
        <dbReference type="ARBA" id="ARBA00025198"/>
    </source>
</evidence>
<dbReference type="InterPro" id="IPR002146">
    <property type="entry name" value="ATP_synth_b/b'su_bac/chlpt"/>
</dbReference>
<keyword evidence="7 13" id="KW-0406">Ion transport</keyword>
<dbReference type="PANTHER" id="PTHR33445">
    <property type="entry name" value="ATP SYNTHASE SUBUNIT B', CHLOROPLASTIC"/>
    <property type="match status" value="1"/>
</dbReference>
<dbReference type="InterPro" id="IPR050059">
    <property type="entry name" value="ATP_synthase_B_chain"/>
</dbReference>
<protein>
    <recommendedName>
        <fullName evidence="13">ATP synthase subunit b</fullName>
    </recommendedName>
    <alternativeName>
        <fullName evidence="13">ATP synthase F(0) sector subunit b</fullName>
    </alternativeName>
    <alternativeName>
        <fullName evidence="13">ATPase subunit I</fullName>
    </alternativeName>
    <alternativeName>
        <fullName evidence="13">F-type ATPase subunit b</fullName>
        <shortName evidence="13">F-ATPase subunit b</shortName>
    </alternativeName>
</protein>
<evidence type="ECO:0000256" key="2">
    <source>
        <dbReference type="ARBA" id="ARBA00022448"/>
    </source>
</evidence>
<keyword evidence="6 13" id="KW-1133">Transmembrane helix</keyword>
<keyword evidence="8 13" id="KW-0472">Membrane</keyword>
<dbReference type="GO" id="GO:0046933">
    <property type="term" value="F:proton-transporting ATP synthase activity, rotational mechanism"/>
    <property type="evidence" value="ECO:0007669"/>
    <property type="project" value="UniProtKB-UniRule"/>
</dbReference>
<dbReference type="EMBL" id="DRZX01000077">
    <property type="protein sequence ID" value="HHS48556.1"/>
    <property type="molecule type" value="Genomic_DNA"/>
</dbReference>
<evidence type="ECO:0000256" key="11">
    <source>
        <dbReference type="ARBA" id="ARBA00025614"/>
    </source>
</evidence>